<dbReference type="Proteomes" id="UP000830395">
    <property type="component" value="Chromosome 20"/>
</dbReference>
<evidence type="ECO:0000313" key="2">
    <source>
        <dbReference type="Proteomes" id="UP000830395"/>
    </source>
</evidence>
<keyword evidence="2" id="KW-1185">Reference proteome</keyword>
<evidence type="ECO:0000313" key="1">
    <source>
        <dbReference type="EMBL" id="MCJ8744613.1"/>
    </source>
</evidence>
<protein>
    <submittedName>
        <fullName evidence="1">Uncharacterized protein</fullName>
    </submittedName>
</protein>
<comment type="caution">
    <text evidence="1">The sequence shown here is derived from an EMBL/GenBank/DDBJ whole genome shotgun (WGS) entry which is preliminary data.</text>
</comment>
<sequence>MSQERIISDISNSARKINHIMETEIHVPVGSPTIRKFPIHVDEHNVKDGAIKLIKELRPTWDINQVKTKLFTDGTTNKLVGCYVDERPEDVVLVRVYGNKTELIVDRDNELKSFQVLHANGCAPHLYCTFNNGICYEFVQGDALGTQDVRDPVLLRLIATEMARIHAIHAHNGCIPKPNLWIKMRKYFSLVATEFTDQASNARIREEVPSKEVLEEEMTWMKEHLSQLGSPVVLCHNDLLCKNIIHNVKEGYVRFIDYEYSSYNYQAFDIGNHFNEFAGMSELDYGLYPSRELQLDWLHTYLKAYKHFTKKGEEVSQCELETLYVQVNKFSLASHFFWGFWALIQAKYSSIDFDFLGYAVLRFNQYFKTKPTVMALKIPE</sequence>
<proteinExistence type="predicted"/>
<organism evidence="1 2">
    <name type="scientific">Pangasius djambal</name>
    <dbReference type="NCBI Taxonomy" id="1691987"/>
    <lineage>
        <taxon>Eukaryota</taxon>
        <taxon>Metazoa</taxon>
        <taxon>Chordata</taxon>
        <taxon>Craniata</taxon>
        <taxon>Vertebrata</taxon>
        <taxon>Euteleostomi</taxon>
        <taxon>Actinopterygii</taxon>
        <taxon>Neopterygii</taxon>
        <taxon>Teleostei</taxon>
        <taxon>Ostariophysi</taxon>
        <taxon>Siluriformes</taxon>
        <taxon>Pangasiidae</taxon>
        <taxon>Pangasius</taxon>
    </lineage>
</organism>
<dbReference type="EMBL" id="CM040994">
    <property type="protein sequence ID" value="MCJ8744613.1"/>
    <property type="molecule type" value="Genomic_DNA"/>
</dbReference>
<accession>A0ACC5Z927</accession>
<reference evidence="1" key="1">
    <citation type="submission" date="2020-02" db="EMBL/GenBank/DDBJ databases">
        <title>Genome sequencing of the panga catfish, Pangasius djambal.</title>
        <authorList>
            <person name="Wen M."/>
            <person name="Zahm M."/>
            <person name="Roques C."/>
            <person name="Cabau C."/>
            <person name="Klopp C."/>
            <person name="Donnadieu C."/>
            <person name="Jouanno E."/>
            <person name="Avarre J.-C."/>
            <person name="Campet M."/>
            <person name="Ha T."/>
            <person name="Dugue R."/>
            <person name="Lampietro C."/>
            <person name="Louis A."/>
            <person name="Herpin A."/>
            <person name="Echchiki A."/>
            <person name="Berthelot C."/>
            <person name="Parey E."/>
            <person name="Roest-Crollius H."/>
            <person name="Braasch I."/>
            <person name="Postlethwait J.H."/>
            <person name="Bobe J."/>
            <person name="Montfort J."/>
            <person name="Bouchez O."/>
            <person name="Begum T."/>
            <person name="Schartl M."/>
            <person name="Gustiano R."/>
            <person name="Guiguen Y."/>
        </authorList>
    </citation>
    <scope>NUCLEOTIDE SEQUENCE</scope>
    <source>
        <strain evidence="1">Pdj_M5554</strain>
    </source>
</reference>
<gene>
    <name evidence="1" type="ORF">PDJAM_G00120670</name>
</gene>
<name>A0ACC5Z927_9TELE</name>